<dbReference type="InterPro" id="IPR051686">
    <property type="entry name" value="Lipoprotein_DolP"/>
</dbReference>
<keyword evidence="3" id="KW-1185">Reference proteome</keyword>
<comment type="caution">
    <text evidence="2">The sequence shown here is derived from an EMBL/GenBank/DDBJ whole genome shotgun (WGS) entry which is preliminary data.</text>
</comment>
<evidence type="ECO:0000313" key="2">
    <source>
        <dbReference type="EMBL" id="MBD2773713.1"/>
    </source>
</evidence>
<dbReference type="PANTHER" id="PTHR34606">
    <property type="entry name" value="BON DOMAIN-CONTAINING PROTEIN"/>
    <property type="match status" value="1"/>
</dbReference>
<protein>
    <submittedName>
        <fullName evidence="2">BON domain-containing protein</fullName>
    </submittedName>
</protein>
<feature type="domain" description="BON" evidence="1">
    <location>
        <begin position="78"/>
        <end position="146"/>
    </location>
</feature>
<organism evidence="2 3">
    <name type="scientific">Iningainema tapete BLCC-T55</name>
    <dbReference type="NCBI Taxonomy" id="2748662"/>
    <lineage>
        <taxon>Bacteria</taxon>
        <taxon>Bacillati</taxon>
        <taxon>Cyanobacteriota</taxon>
        <taxon>Cyanophyceae</taxon>
        <taxon>Nostocales</taxon>
        <taxon>Scytonemataceae</taxon>
        <taxon>Iningainema tapete</taxon>
    </lineage>
</organism>
<dbReference type="InterPro" id="IPR007055">
    <property type="entry name" value="BON_dom"/>
</dbReference>
<dbReference type="Pfam" id="PF04972">
    <property type="entry name" value="BON"/>
    <property type="match status" value="3"/>
</dbReference>
<sequence length="222" mass="24517">MTDEELKTIVVDKLRWDDRVNSAEVSVVVDDCKVTLTGAVSSYKAKHKVEEYVREVAGIIEIDNQLRVQYPPITSILTDEEIVSNVMNALTQNPDIDANKINVSVIGGLLTLQGTVDAFWKKFQAENTAYGITGVIDVVNEIAIVPTKEAEDEEIARSIENALERDMDVEAEDVNVIVENGRVSLIGFVPNWAAWRAAHNTTSCIKGVTMVMDGLVIRNLDN</sequence>
<reference evidence="2" key="1">
    <citation type="submission" date="2020-09" db="EMBL/GenBank/DDBJ databases">
        <title>Iningainema tapete sp. nov. (Scytonemataceae, Cyanobacteria) from greenhouses in central Florida (USA) produces two types of nodularin with biosynthetic potential for microcystin-LR and anabaenopeptins.</title>
        <authorList>
            <person name="Berthold D.E."/>
            <person name="Lefler F.W."/>
            <person name="Huang I.-S."/>
            <person name="Abdulla H."/>
            <person name="Zimba P.V."/>
            <person name="Laughinghouse H.D. IV."/>
        </authorList>
    </citation>
    <scope>NUCLEOTIDE SEQUENCE</scope>
    <source>
        <strain evidence="2">BLCCT55</strain>
    </source>
</reference>
<proteinExistence type="predicted"/>
<dbReference type="PANTHER" id="PTHR34606:SF15">
    <property type="entry name" value="BON DOMAIN-CONTAINING PROTEIN"/>
    <property type="match status" value="1"/>
</dbReference>
<dbReference type="SMART" id="SM00749">
    <property type="entry name" value="BON"/>
    <property type="match status" value="3"/>
</dbReference>
<feature type="domain" description="BON" evidence="1">
    <location>
        <begin position="2"/>
        <end position="70"/>
    </location>
</feature>
<dbReference type="Gene3D" id="3.30.1340.30">
    <property type="match status" value="3"/>
</dbReference>
<dbReference type="RefSeq" id="WP_190829833.1">
    <property type="nucleotide sequence ID" value="NZ_CAWPPI010000058.1"/>
</dbReference>
<dbReference type="InterPro" id="IPR014004">
    <property type="entry name" value="Transpt-assoc_nodulatn_dom_bac"/>
</dbReference>
<name>A0A8J6XTR5_9CYAN</name>
<dbReference type="Proteomes" id="UP000629098">
    <property type="component" value="Unassembled WGS sequence"/>
</dbReference>
<dbReference type="AlphaFoldDB" id="A0A8J6XTR5"/>
<dbReference type="PROSITE" id="PS50914">
    <property type="entry name" value="BON"/>
    <property type="match status" value="3"/>
</dbReference>
<evidence type="ECO:0000313" key="3">
    <source>
        <dbReference type="Proteomes" id="UP000629098"/>
    </source>
</evidence>
<gene>
    <name evidence="2" type="ORF">ICL16_16955</name>
</gene>
<dbReference type="EMBL" id="JACXAE010000058">
    <property type="protein sequence ID" value="MBD2773713.1"/>
    <property type="molecule type" value="Genomic_DNA"/>
</dbReference>
<feature type="domain" description="BON" evidence="1">
    <location>
        <begin position="151"/>
        <end position="219"/>
    </location>
</feature>
<evidence type="ECO:0000259" key="1">
    <source>
        <dbReference type="PROSITE" id="PS50914"/>
    </source>
</evidence>
<accession>A0A8J6XTR5</accession>